<organism evidence="1 2">
    <name type="scientific">Sphagnum troendelagicum</name>
    <dbReference type="NCBI Taxonomy" id="128251"/>
    <lineage>
        <taxon>Eukaryota</taxon>
        <taxon>Viridiplantae</taxon>
        <taxon>Streptophyta</taxon>
        <taxon>Embryophyta</taxon>
        <taxon>Bryophyta</taxon>
        <taxon>Sphagnophytina</taxon>
        <taxon>Sphagnopsida</taxon>
        <taxon>Sphagnales</taxon>
        <taxon>Sphagnaceae</taxon>
        <taxon>Sphagnum</taxon>
    </lineage>
</organism>
<evidence type="ECO:0000313" key="1">
    <source>
        <dbReference type="EMBL" id="CAK9189952.1"/>
    </source>
</evidence>
<reference evidence="1 2" key="1">
    <citation type="submission" date="2024-02" db="EMBL/GenBank/DDBJ databases">
        <authorList>
            <consortium name="ELIXIR-Norway"/>
            <consortium name="Elixir Norway"/>
        </authorList>
    </citation>
    <scope>NUCLEOTIDE SEQUENCE [LARGE SCALE GENOMIC DNA]</scope>
</reference>
<dbReference type="PANTHER" id="PTHR33103:SF19">
    <property type="entry name" value="OS09G0544700 PROTEIN"/>
    <property type="match status" value="1"/>
</dbReference>
<name>A0ABP0T8T3_9BRYO</name>
<accession>A0ABP0T8T3</accession>
<keyword evidence="2" id="KW-1185">Reference proteome</keyword>
<dbReference type="InterPro" id="IPR007750">
    <property type="entry name" value="DUF674"/>
</dbReference>
<sequence>MTPEVESEEYANLFRVQLLVQKSNKRVLYMEAGKDFVDVLFSFLMIPIGAVIKLISQGLDEWPAGAISNIFQSVEKLSSSVLNNGCKDVLLSPRPASGYCASSLLGIQGVESCAIKYFICSSFDCRETPMMTRKAGERCATCRRFSMTEEIVESPESLPPRLLSEAPAITAGYVKENTTFMITDDMEIYPTSTIKSIVLLNKLKVENMSDLDSIEIAVGITQVKFLESLPEGLPESSALPL</sequence>
<dbReference type="Pfam" id="PF05056">
    <property type="entry name" value="DUF674"/>
    <property type="match status" value="1"/>
</dbReference>
<dbReference type="PANTHER" id="PTHR33103">
    <property type="entry name" value="OS01G0153900 PROTEIN"/>
    <property type="match status" value="1"/>
</dbReference>
<gene>
    <name evidence="1" type="ORF">CSSPTR1EN2_LOCUS564</name>
</gene>
<dbReference type="Proteomes" id="UP001497512">
    <property type="component" value="Chromosome 1"/>
</dbReference>
<protein>
    <submittedName>
        <fullName evidence="1">Uncharacterized protein</fullName>
    </submittedName>
</protein>
<evidence type="ECO:0000313" key="2">
    <source>
        <dbReference type="Proteomes" id="UP001497512"/>
    </source>
</evidence>
<dbReference type="EMBL" id="OZ019893">
    <property type="protein sequence ID" value="CAK9189952.1"/>
    <property type="molecule type" value="Genomic_DNA"/>
</dbReference>
<proteinExistence type="predicted"/>